<dbReference type="EMBL" id="BKCJ010006722">
    <property type="protein sequence ID" value="GEU73603.1"/>
    <property type="molecule type" value="Genomic_DNA"/>
</dbReference>
<dbReference type="InterPro" id="IPR012337">
    <property type="entry name" value="RNaseH-like_sf"/>
</dbReference>
<dbReference type="PANTHER" id="PTHR48475:SF2">
    <property type="entry name" value="RIBONUCLEASE H"/>
    <property type="match status" value="1"/>
</dbReference>
<dbReference type="InterPro" id="IPR002156">
    <property type="entry name" value="RNaseH_domain"/>
</dbReference>
<dbReference type="PANTHER" id="PTHR48475">
    <property type="entry name" value="RIBONUCLEASE H"/>
    <property type="match status" value="1"/>
</dbReference>
<dbReference type="GO" id="GO:0003964">
    <property type="term" value="F:RNA-directed DNA polymerase activity"/>
    <property type="evidence" value="ECO:0007669"/>
    <property type="project" value="UniProtKB-KW"/>
</dbReference>
<keyword evidence="2" id="KW-0695">RNA-directed DNA polymerase</keyword>
<keyword evidence="2" id="KW-0548">Nucleotidyltransferase</keyword>
<name>A0A6L2MI36_TANCI</name>
<dbReference type="AlphaFoldDB" id="A0A6L2MI36"/>
<reference evidence="2" key="1">
    <citation type="journal article" date="2019" name="Sci. Rep.">
        <title>Draft genome of Tanacetum cinerariifolium, the natural source of mosquito coil.</title>
        <authorList>
            <person name="Yamashiro T."/>
            <person name="Shiraishi A."/>
            <person name="Satake H."/>
            <person name="Nakayama K."/>
        </authorList>
    </citation>
    <scope>NUCLEOTIDE SEQUENCE</scope>
</reference>
<dbReference type="SUPFAM" id="SSF56672">
    <property type="entry name" value="DNA/RNA polymerases"/>
    <property type="match status" value="1"/>
</dbReference>
<evidence type="ECO:0000259" key="1">
    <source>
        <dbReference type="PROSITE" id="PS50994"/>
    </source>
</evidence>
<dbReference type="GO" id="GO:0015074">
    <property type="term" value="P:DNA integration"/>
    <property type="evidence" value="ECO:0007669"/>
    <property type="project" value="InterPro"/>
</dbReference>
<evidence type="ECO:0000313" key="2">
    <source>
        <dbReference type="EMBL" id="GEU73603.1"/>
    </source>
</evidence>
<dbReference type="PROSITE" id="PS50994">
    <property type="entry name" value="INTEGRASE"/>
    <property type="match status" value="1"/>
</dbReference>
<dbReference type="InterPro" id="IPR041588">
    <property type="entry name" value="Integrase_H2C2"/>
</dbReference>
<dbReference type="CDD" id="cd09279">
    <property type="entry name" value="RNase_HI_like"/>
    <property type="match status" value="1"/>
</dbReference>
<proteinExistence type="predicted"/>
<dbReference type="Gene3D" id="3.10.10.10">
    <property type="entry name" value="HIV Type 1 Reverse Transcriptase, subunit A, domain 1"/>
    <property type="match status" value="1"/>
</dbReference>
<dbReference type="CDD" id="cd01647">
    <property type="entry name" value="RT_LTR"/>
    <property type="match status" value="1"/>
</dbReference>
<dbReference type="InterPro" id="IPR000477">
    <property type="entry name" value="RT_dom"/>
</dbReference>
<sequence>MSGRGHQGKGRKNEACLKGWEAEGRVCPNAQICITGTLIQGTRKHSQRVKIVKAAAKTERWAMPTWCHGFNSTLTVNARVWGELAASNHERKKIFPPWKQHESSEKKNFKKRRFPNSIKIDEMLKAGKLSHLIKEIKQTNGKEQPKVIKKGETSGKDKALAILMVQPWESVARQRITQSFSPNPEIFFPPLGEDEGMEGPMIIKAEIGGHCVHRMYVDGGSASKIMYEHYFSRLYPKIKKQLIPATTPLIGFSGEIIWPMGQIQLLIKIRVAEHSALAWMNFMIVRSQSPYNEIIGRPGVRKLQAVPSTAHEMLKILTKEKRIAVDRNQEIQEEVRKLVGAGIMREVHYHDWLSNPVMVKKHDGSWRMCVDFKDLNKACLKDGYSLPEIDWKVESLNAGATYQRLVDKAFHKQIGKNMEVYVDDFIIKSHTEDEIVRDVEETFKTLREINMKLNPKKYAFGVEEGMFLGYKVNAKGLKVCPDKTTEAEEVFKQMKQLIAELPMLTAPMEKEELIVYLATAKEIVSAVLMTESEAKQMTIYFVSRELKGLELNYTSTKKLVLVLVLASKRLKRWFRAGLILTNLKGKEFTYALRFGFDATNNEVEYEAFIAGLRIAEQMGVKNLQANVDLRLVANQVNETYVAKEADMIRYLKKVKALAGSFKAFSIKQIPRSENKKAGALSKIASTSFAYLSKQVMFEELKEKPISEIDILAVVEEEGDTWMTPLFKYLAEGTLPADANYVLREIHEGSCSMHAGTRSVMDKALRTGYYWPTMHRDARTLIRACQDCQVHKPVPRNPQQKLTLITSPWLFYKRGIDIAGPFLEGSGKVKLLIVAMDYFTKWIEAKPVATINNGKQFRDDPFKDWCEKLCIRQHFASVKHPQTNGLVERANHSLGEGIKARLDARSNNWIEELPHVLWAHHTMIKSSNEDTPFSLTYGMEAVIPAEIGMPTLKTAEVDLAGNNEALETNLDLL</sequence>
<accession>A0A6L2MI36</accession>
<dbReference type="Pfam" id="PF17921">
    <property type="entry name" value="Integrase_H2C2"/>
    <property type="match status" value="1"/>
</dbReference>
<dbReference type="Gene3D" id="1.10.340.70">
    <property type="match status" value="1"/>
</dbReference>
<dbReference type="Gene3D" id="3.30.70.270">
    <property type="match status" value="2"/>
</dbReference>
<gene>
    <name evidence="2" type="ORF">Tci_045581</name>
</gene>
<keyword evidence="2" id="KW-0808">Transferase</keyword>
<dbReference type="InterPro" id="IPR043502">
    <property type="entry name" value="DNA/RNA_pol_sf"/>
</dbReference>
<dbReference type="Pfam" id="PF13456">
    <property type="entry name" value="RVT_3"/>
    <property type="match status" value="1"/>
</dbReference>
<dbReference type="SUPFAM" id="SSF53098">
    <property type="entry name" value="Ribonuclease H-like"/>
    <property type="match status" value="2"/>
</dbReference>
<organism evidence="2">
    <name type="scientific">Tanacetum cinerariifolium</name>
    <name type="common">Dalmatian daisy</name>
    <name type="synonym">Chrysanthemum cinerariifolium</name>
    <dbReference type="NCBI Taxonomy" id="118510"/>
    <lineage>
        <taxon>Eukaryota</taxon>
        <taxon>Viridiplantae</taxon>
        <taxon>Streptophyta</taxon>
        <taxon>Embryophyta</taxon>
        <taxon>Tracheophyta</taxon>
        <taxon>Spermatophyta</taxon>
        <taxon>Magnoliopsida</taxon>
        <taxon>eudicotyledons</taxon>
        <taxon>Gunneridae</taxon>
        <taxon>Pentapetalae</taxon>
        <taxon>asterids</taxon>
        <taxon>campanulids</taxon>
        <taxon>Asterales</taxon>
        <taxon>Asteraceae</taxon>
        <taxon>Asteroideae</taxon>
        <taxon>Anthemideae</taxon>
        <taxon>Anthemidinae</taxon>
        <taxon>Tanacetum</taxon>
    </lineage>
</organism>
<comment type="caution">
    <text evidence="2">The sequence shown here is derived from an EMBL/GenBank/DDBJ whole genome shotgun (WGS) entry which is preliminary data.</text>
</comment>
<dbReference type="GO" id="GO:0004523">
    <property type="term" value="F:RNA-DNA hybrid ribonuclease activity"/>
    <property type="evidence" value="ECO:0007669"/>
    <property type="project" value="InterPro"/>
</dbReference>
<dbReference type="Gene3D" id="3.30.420.10">
    <property type="entry name" value="Ribonuclease H-like superfamily/Ribonuclease H"/>
    <property type="match status" value="2"/>
</dbReference>
<dbReference type="InterPro" id="IPR001584">
    <property type="entry name" value="Integrase_cat-core"/>
</dbReference>
<dbReference type="GO" id="GO:0003676">
    <property type="term" value="F:nucleic acid binding"/>
    <property type="evidence" value="ECO:0007669"/>
    <property type="project" value="InterPro"/>
</dbReference>
<dbReference type="Pfam" id="PF00078">
    <property type="entry name" value="RVT_1"/>
    <property type="match status" value="1"/>
</dbReference>
<dbReference type="InterPro" id="IPR041577">
    <property type="entry name" value="RT_RNaseH_2"/>
</dbReference>
<dbReference type="InterPro" id="IPR036397">
    <property type="entry name" value="RNaseH_sf"/>
</dbReference>
<protein>
    <submittedName>
        <fullName evidence="2">Reverse transcriptase domain-containing protein</fullName>
    </submittedName>
</protein>
<dbReference type="Pfam" id="PF17919">
    <property type="entry name" value="RT_RNaseH_2"/>
    <property type="match status" value="1"/>
</dbReference>
<dbReference type="InterPro" id="IPR043128">
    <property type="entry name" value="Rev_trsase/Diguanyl_cyclase"/>
</dbReference>
<feature type="domain" description="Integrase catalytic" evidence="1">
    <location>
        <begin position="828"/>
        <end position="951"/>
    </location>
</feature>